<proteinExistence type="predicted"/>
<gene>
    <name evidence="1" type="ORF">UY44_C0002G0024</name>
</gene>
<evidence type="ECO:0008006" key="3">
    <source>
        <dbReference type="Google" id="ProtNLM"/>
    </source>
</evidence>
<protein>
    <recommendedName>
        <fullName evidence="3">Aspartate kinase</fullName>
    </recommendedName>
</protein>
<sequence length="270" mass="30180">MTGLYHFVRIITIRVPLEAAEDKFSLCCICFAYRLSRLSAIYLGREALLPASNGMRTVSQVVEGIIHRSPFVAEAMAEGLANNARIARRIKPEVEKILLEEVSEGSIAMALHRISKNYKDIPYGTRFLKQMSDITVRSNLVQFVFPNSADLSIVLGKVSRIAKNKRGVFLNFSRGLYESLLVVSHEIEEEVVVSFENQKYLKRIGGLSAITMRLPEQSLNVPGLYYPILKAIAEDGISLVEVMSIGTEFSTIFADKDIDRAFSAIKRITS</sequence>
<accession>A0A0G1YSM8</accession>
<organism evidence="1 2">
    <name type="scientific">Candidatus Kaiserbacteria bacterium GW2011_GWA2_49_19</name>
    <dbReference type="NCBI Taxonomy" id="1618669"/>
    <lineage>
        <taxon>Bacteria</taxon>
        <taxon>Candidatus Kaiseribacteriota</taxon>
    </lineage>
</organism>
<dbReference type="EMBL" id="LCPZ01000002">
    <property type="protein sequence ID" value="KKW09384.1"/>
    <property type="molecule type" value="Genomic_DNA"/>
</dbReference>
<comment type="caution">
    <text evidence="1">The sequence shown here is derived from an EMBL/GenBank/DDBJ whole genome shotgun (WGS) entry which is preliminary data.</text>
</comment>
<name>A0A0G1YSM8_9BACT</name>
<dbReference type="AlphaFoldDB" id="A0A0G1YSM8"/>
<evidence type="ECO:0000313" key="1">
    <source>
        <dbReference type="EMBL" id="KKW09384.1"/>
    </source>
</evidence>
<evidence type="ECO:0000313" key="2">
    <source>
        <dbReference type="Proteomes" id="UP000033965"/>
    </source>
</evidence>
<dbReference type="Proteomes" id="UP000033965">
    <property type="component" value="Unassembled WGS sequence"/>
</dbReference>
<reference evidence="1 2" key="1">
    <citation type="journal article" date="2015" name="Nature">
        <title>rRNA introns, odd ribosomes, and small enigmatic genomes across a large radiation of phyla.</title>
        <authorList>
            <person name="Brown C.T."/>
            <person name="Hug L.A."/>
            <person name="Thomas B.C."/>
            <person name="Sharon I."/>
            <person name="Castelle C.J."/>
            <person name="Singh A."/>
            <person name="Wilkins M.J."/>
            <person name="Williams K.H."/>
            <person name="Banfield J.F."/>
        </authorList>
    </citation>
    <scope>NUCLEOTIDE SEQUENCE [LARGE SCALE GENOMIC DNA]</scope>
</reference>